<accession>A0A5J6SQA7</accession>
<dbReference type="SUPFAM" id="SSF52540">
    <property type="entry name" value="P-loop containing nucleoside triphosphate hydrolases"/>
    <property type="match status" value="1"/>
</dbReference>
<dbReference type="InterPro" id="IPR038734">
    <property type="entry name" value="YhaN_AAA"/>
</dbReference>
<dbReference type="InterPro" id="IPR027417">
    <property type="entry name" value="P-loop_NTPase"/>
</dbReference>
<dbReference type="Proteomes" id="UP000325517">
    <property type="component" value="Chromosome"/>
</dbReference>
<gene>
    <name evidence="4" type="ORF">PB01_15515</name>
</gene>
<dbReference type="PANTHER" id="PTHR41259:SF1">
    <property type="entry name" value="DOUBLE-STRAND BREAK REPAIR RAD50 ATPASE, PUTATIVE-RELATED"/>
    <property type="match status" value="1"/>
</dbReference>
<feature type="coiled-coil region" evidence="1">
    <location>
        <begin position="476"/>
        <end position="514"/>
    </location>
</feature>
<evidence type="ECO:0000256" key="1">
    <source>
        <dbReference type="SAM" id="Coils"/>
    </source>
</evidence>
<feature type="transmembrane region" description="Helical" evidence="2">
    <location>
        <begin position="424"/>
        <end position="442"/>
    </location>
</feature>
<dbReference type="Pfam" id="PF13514">
    <property type="entry name" value="AAA_27"/>
    <property type="match status" value="1"/>
</dbReference>
<protein>
    <recommendedName>
        <fullName evidence="3">YhaN AAA domain-containing protein</fullName>
    </recommendedName>
</protein>
<feature type="domain" description="YhaN AAA" evidence="3">
    <location>
        <begin position="1"/>
        <end position="202"/>
    </location>
</feature>
<evidence type="ECO:0000313" key="4">
    <source>
        <dbReference type="EMBL" id="QFG00122.1"/>
    </source>
</evidence>
<dbReference type="OrthoDB" id="9764467at2"/>
<dbReference type="AlphaFoldDB" id="A0A5J6SQA7"/>
<dbReference type="KEGG" id="psyo:PB01_15515"/>
<evidence type="ECO:0000256" key="2">
    <source>
        <dbReference type="SAM" id="Phobius"/>
    </source>
</evidence>
<reference evidence="4 5" key="1">
    <citation type="submission" date="2018-07" db="EMBL/GenBank/DDBJ databases">
        <title>Complete genome sequence of Psychrobacillus sp. PB01, isolated from iceberg, and comparative genome analysis of Psychrobacillus strains.</title>
        <authorList>
            <person name="Lee P.C."/>
        </authorList>
    </citation>
    <scope>NUCLEOTIDE SEQUENCE [LARGE SCALE GENOMIC DNA]</scope>
    <source>
        <strain evidence="4 5">PB01</strain>
    </source>
</reference>
<keyword evidence="2" id="KW-0812">Transmembrane</keyword>
<keyword evidence="1" id="KW-0175">Coiled coil</keyword>
<sequence length="891" mass="103935">MKIEKLHIYGFGKHENVQIDLKSGMNVFFGENEAGKSTIQQFILHILFGFPQKNAQLLRYEPKSGAVYGGKVQLIDEKIGRVVIERVKGKASGDVTLYFEDGTRGGERELDGLLHSYNRVDFEAIFSFSLLQLQGFEKMTEEELTRTLLSSGTTGMDTLSSVETQFVKEMGELFKPSGKKPIINQKIEEIRAMEEEWKSRLAEVDKYEPSTKRLKEIELLLEQTNKQEKNITAEIHRFMQWKQLKPIKEKQISILAALDKVQHQIFPTDGIRRFESIKDKEMSVKAATEQLSDNLEQLTNSNPLLTADQLNSLHTFLAYETEWHQLKAKRVQIEEEHTKTLQNQMQQLALVGIDWEKNLNDIVKADISIHQEEELVTLLKKQEKLESELLQENRLYQLKSEDLLLHQGRLKEMKQSKPSSSGKIPFVFSGIIFLLGLILSFLQSNWLVGLTFLIISVLVFAGFSFVLKTSHQSNDIRTYERLLAKEQQALEAQISQLENTITALELEKKQIERNMQSFLSIYHLNKQVSPNLLKELFSRLRLIQEQQTQLDQMDINLYEVRKKMHDLFEQAKNMANIPLIEDMLFHQLREYYLSEKKKLDENESMSKKIKEITLKREENTSLLQAYARNIQELFQEAKVELESDFYTAFHFFEQRLSLEKELHQIQIQLGNKEIALDDFDEAFENESKEQLHAIQNSRNELMEEKASLHYQTSKLLVEDQQSEILQKMEQKKSELHEYVKKWAAYKTVVEAIKQMMVQLKEERLPEVLEKAQAHFRMLTGAAYERLVLTPEGIFEAIKASGQRFKIAELSQATKEQAYISLRIALAQSLKNKASFPIIMDDPFVHFDRFRLQQVVQLMQELQKEEQLLYFSCHDNMQYVWEDAHILQVATY</sequence>
<evidence type="ECO:0000259" key="3">
    <source>
        <dbReference type="Pfam" id="PF13514"/>
    </source>
</evidence>
<feature type="transmembrane region" description="Helical" evidence="2">
    <location>
        <begin position="448"/>
        <end position="467"/>
    </location>
</feature>
<dbReference type="Gene3D" id="3.40.50.300">
    <property type="entry name" value="P-loop containing nucleotide triphosphate hydrolases"/>
    <property type="match status" value="2"/>
</dbReference>
<dbReference type="RefSeq" id="WP_151701009.1">
    <property type="nucleotide sequence ID" value="NZ_CP031223.1"/>
</dbReference>
<dbReference type="PANTHER" id="PTHR41259">
    <property type="entry name" value="DOUBLE-STRAND BREAK REPAIR RAD50 ATPASE, PUTATIVE-RELATED"/>
    <property type="match status" value="1"/>
</dbReference>
<proteinExistence type="predicted"/>
<name>A0A5J6SQA7_9BACI</name>
<evidence type="ECO:0000313" key="5">
    <source>
        <dbReference type="Proteomes" id="UP000325517"/>
    </source>
</evidence>
<dbReference type="EMBL" id="CP031223">
    <property type="protein sequence ID" value="QFG00122.1"/>
    <property type="molecule type" value="Genomic_DNA"/>
</dbReference>
<keyword evidence="2" id="KW-0472">Membrane</keyword>
<organism evidence="4 5">
    <name type="scientific">Psychrobacillus glaciei</name>
    <dbReference type="NCBI Taxonomy" id="2283160"/>
    <lineage>
        <taxon>Bacteria</taxon>
        <taxon>Bacillati</taxon>
        <taxon>Bacillota</taxon>
        <taxon>Bacilli</taxon>
        <taxon>Bacillales</taxon>
        <taxon>Bacillaceae</taxon>
        <taxon>Psychrobacillus</taxon>
    </lineage>
</organism>
<keyword evidence="2" id="KW-1133">Transmembrane helix</keyword>
<keyword evidence="5" id="KW-1185">Reference proteome</keyword>